<keyword evidence="1 3" id="KW-0853">WD repeat</keyword>
<keyword evidence="9" id="KW-1185">Reference proteome</keyword>
<dbReference type="SMART" id="SM01026">
    <property type="entry name" value="Beach"/>
    <property type="match status" value="1"/>
</dbReference>
<feature type="region of interest" description="Disordered" evidence="4">
    <location>
        <begin position="127"/>
        <end position="157"/>
    </location>
</feature>
<dbReference type="Gramene" id="Pp3c8_11180V3.3">
    <property type="protein sequence ID" value="Pp3c8_11180V3.3"/>
    <property type="gene ID" value="Pp3c8_11180"/>
</dbReference>
<feature type="compositionally biased region" description="Basic and acidic residues" evidence="4">
    <location>
        <begin position="490"/>
        <end position="500"/>
    </location>
</feature>
<keyword evidence="2" id="KW-0677">Repeat</keyword>
<dbReference type="InterPro" id="IPR050865">
    <property type="entry name" value="BEACH_Domain"/>
</dbReference>
<evidence type="ECO:0000256" key="1">
    <source>
        <dbReference type="ARBA" id="ARBA00022574"/>
    </source>
</evidence>
<dbReference type="PROSITE" id="PS51783">
    <property type="entry name" value="PH_BEACH"/>
    <property type="match status" value="1"/>
</dbReference>
<feature type="region of interest" description="Disordered" evidence="4">
    <location>
        <begin position="1"/>
        <end position="73"/>
    </location>
</feature>
<dbReference type="PANTHER" id="PTHR13743">
    <property type="entry name" value="BEIGE/BEACH-RELATED"/>
    <property type="match status" value="1"/>
</dbReference>
<feature type="compositionally biased region" description="Low complexity" evidence="4">
    <location>
        <begin position="405"/>
        <end position="421"/>
    </location>
</feature>
<feature type="region of interest" description="Disordered" evidence="4">
    <location>
        <begin position="2204"/>
        <end position="2226"/>
    </location>
</feature>
<gene>
    <name evidence="8" type="primary">LOC112285942</name>
    <name evidence="7" type="ORF">PHYPA_011374</name>
</gene>
<dbReference type="InterPro" id="IPR036372">
    <property type="entry name" value="BEACH_dom_sf"/>
</dbReference>
<dbReference type="Proteomes" id="UP000006727">
    <property type="component" value="Chromosome 8"/>
</dbReference>
<dbReference type="EnsemblPlants" id="Pp3c8_11180V3.3">
    <property type="protein sequence ID" value="Pp3c8_11180V3.3"/>
    <property type="gene ID" value="Pp3c8_11180"/>
</dbReference>
<feature type="compositionally biased region" description="Polar residues" evidence="4">
    <location>
        <begin position="2234"/>
        <end position="2246"/>
    </location>
</feature>
<feature type="compositionally biased region" description="Low complexity" evidence="4">
    <location>
        <begin position="127"/>
        <end position="140"/>
    </location>
</feature>
<dbReference type="InterPro" id="IPR001680">
    <property type="entry name" value="WD40_rpt"/>
</dbReference>
<dbReference type="Pfam" id="PF14844">
    <property type="entry name" value="PH_BEACH"/>
    <property type="match status" value="1"/>
</dbReference>
<dbReference type="EnsemblPlants" id="Pp3c8_11180V3.4">
    <property type="protein sequence ID" value="Pp3c8_11180V3.4"/>
    <property type="gene ID" value="Pp3c8_11180"/>
</dbReference>
<reference evidence="8" key="3">
    <citation type="submission" date="2020-12" db="UniProtKB">
        <authorList>
            <consortium name="EnsemblPlants"/>
        </authorList>
    </citation>
    <scope>IDENTIFICATION</scope>
</reference>
<dbReference type="SUPFAM" id="SSF81837">
    <property type="entry name" value="BEACH domain"/>
    <property type="match status" value="1"/>
</dbReference>
<feature type="domain" description="BEACH-type PH" evidence="6">
    <location>
        <begin position="2526"/>
        <end position="2654"/>
    </location>
</feature>
<dbReference type="Gramene" id="Pp3c8_11180V3.11">
    <property type="protein sequence ID" value="Pp3c8_11180V3.11"/>
    <property type="gene ID" value="Pp3c8_11180"/>
</dbReference>
<dbReference type="EMBL" id="ABEU02000008">
    <property type="protein sequence ID" value="PNR49478.1"/>
    <property type="molecule type" value="Genomic_DNA"/>
</dbReference>
<dbReference type="CDD" id="cd06071">
    <property type="entry name" value="Beach"/>
    <property type="match status" value="1"/>
</dbReference>
<evidence type="ECO:0000256" key="4">
    <source>
        <dbReference type="SAM" id="MobiDB-lite"/>
    </source>
</evidence>
<dbReference type="Gene3D" id="2.30.29.30">
    <property type="entry name" value="Pleckstrin-homology domain (PH domain)/Phosphotyrosine-binding domain (PTB)"/>
    <property type="match status" value="1"/>
</dbReference>
<dbReference type="InterPro" id="IPR015943">
    <property type="entry name" value="WD40/YVTN_repeat-like_dom_sf"/>
</dbReference>
<name>A0A2K1K6S9_PHYPA</name>
<feature type="compositionally biased region" description="Low complexity" evidence="4">
    <location>
        <begin position="461"/>
        <end position="482"/>
    </location>
</feature>
<dbReference type="Gene3D" id="2.130.10.10">
    <property type="entry name" value="YVTN repeat-like/Quinoprotein amine dehydrogenase"/>
    <property type="match status" value="1"/>
</dbReference>
<dbReference type="PANTHER" id="PTHR13743:SF157">
    <property type="entry name" value="BEACH DOMAIN-CONTAINING PROTEIN C2"/>
    <property type="match status" value="1"/>
</dbReference>
<dbReference type="Gramene" id="Pp3c8_11180V3.5">
    <property type="protein sequence ID" value="Pp3c8_11180V3.5"/>
    <property type="gene ID" value="Pp3c8_11180"/>
</dbReference>
<evidence type="ECO:0000313" key="8">
    <source>
        <dbReference type="EnsemblPlants" id="Pp3c8_11180V3.1"/>
    </source>
</evidence>
<dbReference type="Gramene" id="Pp3c8_11180V3.10">
    <property type="protein sequence ID" value="Pp3c8_11180V3.10"/>
    <property type="gene ID" value="Pp3c8_11180"/>
</dbReference>
<evidence type="ECO:0000259" key="6">
    <source>
        <dbReference type="PROSITE" id="PS51783"/>
    </source>
</evidence>
<dbReference type="GeneID" id="112285942"/>
<dbReference type="SUPFAM" id="SSF49899">
    <property type="entry name" value="Concanavalin A-like lectins/glucanases"/>
    <property type="match status" value="1"/>
</dbReference>
<dbReference type="InterPro" id="IPR000409">
    <property type="entry name" value="BEACH_dom"/>
</dbReference>
<dbReference type="OrthoDB" id="26681at2759"/>
<dbReference type="EnsemblPlants" id="Pp3c8_11180V3.2">
    <property type="protein sequence ID" value="Pp3c8_11180V3.2"/>
    <property type="gene ID" value="Pp3c8_11180"/>
</dbReference>
<reference evidence="7 9" key="2">
    <citation type="journal article" date="2018" name="Plant J.">
        <title>The Physcomitrella patens chromosome-scale assembly reveals moss genome structure and evolution.</title>
        <authorList>
            <person name="Lang D."/>
            <person name="Ullrich K.K."/>
            <person name="Murat F."/>
            <person name="Fuchs J."/>
            <person name="Jenkins J."/>
            <person name="Haas F.B."/>
            <person name="Piednoel M."/>
            <person name="Gundlach H."/>
            <person name="Van Bel M."/>
            <person name="Meyberg R."/>
            <person name="Vives C."/>
            <person name="Morata J."/>
            <person name="Symeonidi A."/>
            <person name="Hiss M."/>
            <person name="Muchero W."/>
            <person name="Kamisugi Y."/>
            <person name="Saleh O."/>
            <person name="Blanc G."/>
            <person name="Decker E.L."/>
            <person name="van Gessel N."/>
            <person name="Grimwood J."/>
            <person name="Hayes R.D."/>
            <person name="Graham S.W."/>
            <person name="Gunter L.E."/>
            <person name="McDaniel S.F."/>
            <person name="Hoernstein S.N.W."/>
            <person name="Larsson A."/>
            <person name="Li F.W."/>
            <person name="Perroud P.F."/>
            <person name="Phillips J."/>
            <person name="Ranjan P."/>
            <person name="Rokshar D.S."/>
            <person name="Rothfels C.J."/>
            <person name="Schneider L."/>
            <person name="Shu S."/>
            <person name="Stevenson D.W."/>
            <person name="Thummler F."/>
            <person name="Tillich M."/>
            <person name="Villarreal Aguilar J.C."/>
            <person name="Widiez T."/>
            <person name="Wong G.K."/>
            <person name="Wymore A."/>
            <person name="Zhang Y."/>
            <person name="Zimmer A.D."/>
            <person name="Quatrano R.S."/>
            <person name="Mayer K.F.X."/>
            <person name="Goodstein D."/>
            <person name="Casacuberta J.M."/>
            <person name="Vandepoele K."/>
            <person name="Reski R."/>
            <person name="Cuming A.C."/>
            <person name="Tuskan G.A."/>
            <person name="Maumus F."/>
            <person name="Salse J."/>
            <person name="Schmutz J."/>
            <person name="Rensing S.A."/>
        </authorList>
    </citation>
    <scope>NUCLEOTIDE SEQUENCE [LARGE SCALE GENOMIC DNA]</scope>
    <source>
        <strain evidence="8 9">cv. Gransden 2004</strain>
    </source>
</reference>
<dbReference type="PROSITE" id="PS50082">
    <property type="entry name" value="WD_REPEATS_2"/>
    <property type="match status" value="1"/>
</dbReference>
<dbReference type="PROSITE" id="PS50197">
    <property type="entry name" value="BEACH"/>
    <property type="match status" value="1"/>
</dbReference>
<feature type="compositionally biased region" description="Basic and acidic residues" evidence="4">
    <location>
        <begin position="55"/>
        <end position="73"/>
    </location>
</feature>
<dbReference type="Pfam" id="PF15787">
    <property type="entry name" value="DUF4704"/>
    <property type="match status" value="2"/>
</dbReference>
<dbReference type="InterPro" id="IPR023362">
    <property type="entry name" value="PH-BEACH_dom"/>
</dbReference>
<dbReference type="SUPFAM" id="SSF50978">
    <property type="entry name" value="WD40 repeat-like"/>
    <property type="match status" value="1"/>
</dbReference>
<dbReference type="STRING" id="3218.A0A2K1K6S9"/>
<feature type="compositionally biased region" description="Polar residues" evidence="4">
    <location>
        <begin position="448"/>
        <end position="457"/>
    </location>
</feature>
<feature type="compositionally biased region" description="Polar residues" evidence="4">
    <location>
        <begin position="2036"/>
        <end position="2050"/>
    </location>
</feature>
<evidence type="ECO:0000313" key="9">
    <source>
        <dbReference type="Proteomes" id="UP000006727"/>
    </source>
</evidence>
<feature type="repeat" description="WD" evidence="3">
    <location>
        <begin position="3113"/>
        <end position="3146"/>
    </location>
</feature>
<dbReference type="EnsemblPlants" id="Pp3c8_11180V3.1">
    <property type="protein sequence ID" value="Pp3c8_11180V3.1"/>
    <property type="gene ID" value="Pp3c8_11180"/>
</dbReference>
<dbReference type="KEGG" id="ppp:112285942"/>
<dbReference type="FunCoup" id="A0A2K1K6S9">
    <property type="interactions" value="1489"/>
</dbReference>
<dbReference type="Pfam" id="PF02138">
    <property type="entry name" value="Beach"/>
    <property type="match status" value="1"/>
</dbReference>
<feature type="compositionally biased region" description="Low complexity" evidence="4">
    <location>
        <begin position="2499"/>
        <end position="2522"/>
    </location>
</feature>
<evidence type="ECO:0000259" key="5">
    <source>
        <dbReference type="PROSITE" id="PS50197"/>
    </source>
</evidence>
<dbReference type="EnsemblPlants" id="Pp3c8_11180V3.10">
    <property type="protein sequence ID" value="Pp3c8_11180V3.10"/>
    <property type="gene ID" value="Pp3c8_11180"/>
</dbReference>
<feature type="region of interest" description="Disordered" evidence="4">
    <location>
        <begin position="209"/>
        <end position="238"/>
    </location>
</feature>
<dbReference type="EnsemblPlants" id="Pp3c8_11180V3.11">
    <property type="protein sequence ID" value="Pp3c8_11180V3.11"/>
    <property type="gene ID" value="Pp3c8_11180"/>
</dbReference>
<dbReference type="PROSITE" id="PS50294">
    <property type="entry name" value="WD_REPEATS_REGION"/>
    <property type="match status" value="1"/>
</dbReference>
<dbReference type="RefSeq" id="XP_024383124.1">
    <property type="nucleotide sequence ID" value="XM_024527356.2"/>
</dbReference>
<dbReference type="EnsemblPlants" id="Pp3c8_11180V3.5">
    <property type="protein sequence ID" value="Pp3c8_11180V3.5"/>
    <property type="gene ID" value="Pp3c8_11180"/>
</dbReference>
<evidence type="ECO:0008006" key="10">
    <source>
        <dbReference type="Google" id="ProtNLM"/>
    </source>
</evidence>
<dbReference type="Pfam" id="PF20426">
    <property type="entry name" value="NBCH_WD40"/>
    <property type="match status" value="1"/>
</dbReference>
<dbReference type="FunFam" id="1.10.1540.10:FF:000001">
    <property type="entry name" value="neurobeachin isoform X1"/>
    <property type="match status" value="1"/>
</dbReference>
<feature type="compositionally biased region" description="Basic and acidic residues" evidence="4">
    <location>
        <begin position="7"/>
        <end position="47"/>
    </location>
</feature>
<dbReference type="Gene3D" id="1.10.1540.10">
    <property type="entry name" value="BEACH domain"/>
    <property type="match status" value="1"/>
</dbReference>
<feature type="region of interest" description="Disordered" evidence="4">
    <location>
        <begin position="3330"/>
        <end position="3373"/>
    </location>
</feature>
<protein>
    <recommendedName>
        <fullName evidence="10">DUF4704 domain-containing protein</fullName>
    </recommendedName>
</protein>
<dbReference type="Gramene" id="Pp3c8_11180V3.4">
    <property type="protein sequence ID" value="Pp3c8_11180V3.4"/>
    <property type="gene ID" value="Pp3c8_11180"/>
</dbReference>
<sequence>MAGSSENEIHAGHGRESRDDDGQVGKDGGEGKVGHERKDGKDVREYTKNVAVPEEGGRNDRSSENVVVCDEHPGDVKAGIENRLESENCEINEEQSGDVAASGVACVVNGVEGSRVEESFDREAVSAKNSCNEEASSAAALDSDRNGATDGAQEEVGADVNAVVHNESDVEVSGHVQEFLSALSKGHVSSNSEVEDVMASKDSDEVASDIMNKSPMDGNLNVRSNKQSVSSSETQSMDTLAAEDSRMDSTVEDGIATIVTQEVKIAEKVNQNYEPEAREDDDYTQTPNLVNRIEISLSESPRLTYVASEDSNNLTYTCLELNPSAPIHFNNHAAPTLNSGEANADEIERTGDEVSGLAVSGECVGYSRDIVGNDSKWRVPQAAEEEQAEGLLVPSEEAMRKNLKSKSFSSKSASSKLVSGKTAGDSMGDEDDVAQYMTLPQDEHLDASSPTASSLDESATAASRPPLIPSSSSLASPNSSPAKQLPEIESPLHKGTDISKEQSGGLVHSKSLDVSSSQHTLTPSLRPTLSYDGASFFLPIQELKVLKNSLMPDAPLDLLTLIDTVIDGVDEIGFTKLAKFVSGEECFSYVEGVASDNVVIARLVVDILIAKMGGVEGLDEKKETIAPRVLLRAGPAILGSKLLPWLPYEGDSETSMSPRTRMARALVLVLQACTRNRAMCSSAGLLRSLLLASQAIFTQEANLKQGEQWDTSLLFDAFEALGSHCLTVLDLREWLRTVAKTFATGKSLDLVLTLERSISGEETRGPSHTFEFDGANSGLLGPGEGRWPFSNGYAFATWLYVEAFADAVSTAAAAAAIAAAASFKSNKTSAMSAAAAASALAGEGTAHMPRLFSFLSLDSLGVEAYFHGKYLVVDCVTGKGKKSSVHFTFPFQLRRWYFIGLEHTCKQGILGKTESEVKLYIDGRLCESRPLVFPRPSSLGFCCIGTNPPPAMAGLQKRRLQCPLFAEMGPVYLFKEPIGLDKMTRLCGRGGDALPSFGAGAGVPWFANNEQAMSIAEDSATLDAELGPALHLLYHPKLLSGRSCPDASPMGASGLHRKPAEVLGHVYVAARIRPTETIWAMAEGGPMALLPLTVGSVNKETLQPVCDNAEISSAAASLSAPIFRMLALTLQHAGNAEEIARSYAPRLLARLLRHLVCVPILDGAERTAYNYRTEERDEELVVAVIALAQAPKDHVALKVQLYSSLLLDLKLWSSCSYGLQKKLLSTLADMVIIEAETMRGANAVQMLLDGCRRCYWLIPEEDSIHSFSGGNSTRFPGELNALVDELLVVVELLVGSSAYEPSLYTDVCSLVQFVLDCPQPNQVARVLHLIYRLVVQPNTAKAGIFAETLLASGGVEMLLTLLQREVELGERPSLVAPGDAENKTGSDMQDTQQGVLEKTNGNKNDLAVDAKASGDAENVDNKGKLSYLMTSKFLDVSGLLDQDNRQWPLPTQEVVSVARSSAQRGANLGGISISISADTARNKFRNVDSGDGIMVGIVSLLGALIGRGHLKAMSSTLAASQPVPKMVANPVLGEGFPGASATAVVWLLYALEKAFQAAPNRQMTVNVYAALLPAVIRSEVGTLSSEDRLALYDCGHRFEHVQLLLVLLHSLPFAPRQLQLRALQDLLLLACTHPENRTLLTTMPEWPDWLLEILISLYESNPDGRKDTSNAEEIEDLVYSFLAIMLEHSMRLKDGWKDVEATIHCAEWLTLVGGPAKGEERQRREEALPIIKRKILGNLVDFAASELNLQTQIVAAAAANVAAEGLSPRTARVEAEAAAALSMSLAENALVLLMLVEDHLRLESQYFYSTIPSSSDSGGDATAPILTSVPSRRHSAIGIEVRKPPLDNSASRRLSITSDSTGSLSLETLASMADENGQISNAAMERLTASAAAEPFDSVRCAFACYGSIGLELASSWKKRSRLWYGVGLPRKGSNLSGGAEGFDVWQSRMERDGSGQWVELPLVRKSMTMLQALLLDESGPGGGAGGIQGFGGGAGTGAGGAQLQQLLDSDQPFFAMIRMILVSLREEDRGEDSVESTNTLVRTSSSDVGSSKMRDMKVPSALKIQELASRRAKSSLLWCVLAPLLTMQLFESRRQRVLVVVCIFYAEVWHAVNDDRNVLRKQYLETIVPPFAALLRRWRPLLSGIHEFTDAEGQSPLAVEDRPLAVDAPPLEAALAMITPAWAAAFASPPAAMALAMAGAGVSGGELHPRSKRHSASTDDRSSRLSITGSFQRPLDSQASFQRPNPITPKDKATAKAVALAAARDQERAARVGSGRGLGAVAMATSWQRRTVTDRERTRRGNIAEAMSNTWRDYNKGEDFAGINISESAHSLFGVLPAMVETARRMRILEVNRRSIAAAADEFGTTVGGRVWRSLIRRLQEMGALFGAITNQIGPLERVYWKLDTFENSLRMRKRLKQNYKGVDHHTPIIFREQSQRGSFDGVIPVTSSMAKLITADSSADGAGEVTPTSEEAVSLLRKEDLNSKNEIGPSGVARVQSSPTVAAATSSSSSATPAPTPAAPSVAEPKEVLILEMPGVMIQPLKVRGGMFQVTTRRICFMLDDRVQMNESGVAVLLGADGVSEIEAGGDVEGRRKQRKDGSKDRLWPLSMLKEIYTRRYALRKSALEMFMTDRSNCLFHFGTSEARKRVYKAIVEANPPVMNSIHAATQKPEQMLKRSQLAQQWANREISNFEYLMQLNTLAGRSYNDITQYPVFPWVLSDYTSLHLDLEDPQVYRDLSKPVGALNETRLKDYLERYESFEDATIPKFHYGSHYSSAGVIIYFMQRVEPYSTISNQLKAKKMNYVNSMFSDIACAWNEVLENLDDVKELVPELFYLPEVLLSDSEMVPEDSQGDKLLGDVKLPPWASNPVDFIQKHRAALESEYVSNHLHEWIDLIFGYKQKGPNAVAAHNVFFYSTYPGAVDVDKISNPTLRKATRDHILYFGQTPLQLLTTPHIKRMPANNALHLQTVFRNPQATKAYAIPFPDRLNVPAAEMRITQDAVLTVDMEVPSCHVAVHRWQANTPDGKGNPFCFQHGRLGATPNNGGLVRMFRGYSEVDEDSRYPRVITLAAPGVRLGTVVAITPDGRYLLTGGHADNSLKVVATDNAHALETAFGHCAPITCLGLSPDGSTLVSGSKDATVILWHILSAANSGVGSSNSDAASVVEAAAAVRSIATTEATEANVSMVEFRRRHIEGPVYVLRGHVDELICCCVNHDLDLVVSSSHSRGVLLHSIARGRFLRRLPVDRADMVALSSEGIIVVFNRLSRVLQTFTENGNLVASKLLPSWEGSISSLVVSKDGLHAVIGTSCGRPLASDSRLQCKIGPAAGVQQPSAMGMQPDHPSSISRAVSIHSDSSENSSVSKATESVGASSEPAFTYDPQPAIILLELYTLEVIQKFMLKKGQDITAMALNCDNSNLLVSTANRQLLVFTDPSLSVKVAQQRQRFGGSVNAGGSS</sequence>
<proteinExistence type="predicted"/>
<dbReference type="InterPro" id="IPR011993">
    <property type="entry name" value="PH-like_dom_sf"/>
</dbReference>
<dbReference type="InterPro" id="IPR013320">
    <property type="entry name" value="ConA-like_dom_sf"/>
</dbReference>
<feature type="compositionally biased region" description="Polar residues" evidence="4">
    <location>
        <begin position="221"/>
        <end position="238"/>
    </location>
</feature>
<dbReference type="RefSeq" id="XP_024383125.1">
    <property type="nucleotide sequence ID" value="XM_024527357.2"/>
</dbReference>
<dbReference type="Gramene" id="Pp3c8_11180V3.9">
    <property type="protein sequence ID" value="Pp3c8_11180V3.9"/>
    <property type="gene ID" value="Pp3c8_11180"/>
</dbReference>
<dbReference type="SUPFAM" id="SSF50729">
    <property type="entry name" value="PH domain-like"/>
    <property type="match status" value="1"/>
</dbReference>
<reference evidence="7 9" key="1">
    <citation type="journal article" date="2008" name="Science">
        <title>The Physcomitrella genome reveals evolutionary insights into the conquest of land by plants.</title>
        <authorList>
            <person name="Rensing S."/>
            <person name="Lang D."/>
            <person name="Zimmer A."/>
            <person name="Terry A."/>
            <person name="Salamov A."/>
            <person name="Shapiro H."/>
            <person name="Nishiyama T."/>
            <person name="Perroud P.-F."/>
            <person name="Lindquist E."/>
            <person name="Kamisugi Y."/>
            <person name="Tanahashi T."/>
            <person name="Sakakibara K."/>
            <person name="Fujita T."/>
            <person name="Oishi K."/>
            <person name="Shin-I T."/>
            <person name="Kuroki Y."/>
            <person name="Toyoda A."/>
            <person name="Suzuki Y."/>
            <person name="Hashimoto A."/>
            <person name="Yamaguchi K."/>
            <person name="Sugano A."/>
            <person name="Kohara Y."/>
            <person name="Fujiyama A."/>
            <person name="Anterola A."/>
            <person name="Aoki S."/>
            <person name="Ashton N."/>
            <person name="Barbazuk W.B."/>
            <person name="Barker E."/>
            <person name="Bennetzen J."/>
            <person name="Bezanilla M."/>
            <person name="Blankenship R."/>
            <person name="Cho S.H."/>
            <person name="Dutcher S."/>
            <person name="Estelle M."/>
            <person name="Fawcett J.A."/>
            <person name="Gundlach H."/>
            <person name="Hanada K."/>
            <person name="Heyl A."/>
            <person name="Hicks K.A."/>
            <person name="Hugh J."/>
            <person name="Lohr M."/>
            <person name="Mayer K."/>
            <person name="Melkozernov A."/>
            <person name="Murata T."/>
            <person name="Nelson D."/>
            <person name="Pils B."/>
            <person name="Prigge M."/>
            <person name="Reiss B."/>
            <person name="Renner T."/>
            <person name="Rombauts S."/>
            <person name="Rushton P."/>
            <person name="Sanderfoot A."/>
            <person name="Schween G."/>
            <person name="Shiu S.-H."/>
            <person name="Stueber K."/>
            <person name="Theodoulou F.L."/>
            <person name="Tu H."/>
            <person name="Van de Peer Y."/>
            <person name="Verrier P.J."/>
            <person name="Waters E."/>
            <person name="Wood A."/>
            <person name="Yang L."/>
            <person name="Cove D."/>
            <person name="Cuming A."/>
            <person name="Hasebe M."/>
            <person name="Lucas S."/>
            <person name="Mishler D.B."/>
            <person name="Reski R."/>
            <person name="Grigoriev I."/>
            <person name="Quatrano R.S."/>
            <person name="Boore J.L."/>
        </authorList>
    </citation>
    <scope>NUCLEOTIDE SEQUENCE [LARGE SCALE GENOMIC DNA]</scope>
    <source>
        <strain evidence="8 9">cv. Gransden 2004</strain>
    </source>
</reference>
<feature type="region of interest" description="Disordered" evidence="4">
    <location>
        <begin position="403"/>
        <end position="430"/>
    </location>
</feature>
<dbReference type="InterPro" id="IPR031570">
    <property type="entry name" value="NBEA/BDCP_DUF4704"/>
</dbReference>
<dbReference type="EnsemblPlants" id="Pp3c8_11180V3.9">
    <property type="protein sequence ID" value="Pp3c8_11180V3.9"/>
    <property type="gene ID" value="Pp3c8_11180"/>
</dbReference>
<feature type="domain" description="BEACH" evidence="5">
    <location>
        <begin position="2669"/>
        <end position="2958"/>
    </location>
</feature>
<evidence type="ECO:0000313" key="7">
    <source>
        <dbReference type="EMBL" id="PNR49478.1"/>
    </source>
</evidence>
<dbReference type="InterPro" id="IPR036322">
    <property type="entry name" value="WD40_repeat_dom_sf"/>
</dbReference>
<dbReference type="SMART" id="SM00320">
    <property type="entry name" value="WD40"/>
    <property type="match status" value="4"/>
</dbReference>
<organism evidence="7">
    <name type="scientific">Physcomitrium patens</name>
    <name type="common">Spreading-leaved earth moss</name>
    <name type="synonym">Physcomitrella patens</name>
    <dbReference type="NCBI Taxonomy" id="3218"/>
    <lineage>
        <taxon>Eukaryota</taxon>
        <taxon>Viridiplantae</taxon>
        <taxon>Streptophyta</taxon>
        <taxon>Embryophyta</taxon>
        <taxon>Bryophyta</taxon>
        <taxon>Bryophytina</taxon>
        <taxon>Bryopsida</taxon>
        <taxon>Funariidae</taxon>
        <taxon>Funariales</taxon>
        <taxon>Funariaceae</taxon>
        <taxon>Physcomitrium</taxon>
    </lineage>
</organism>
<feature type="region of interest" description="Disordered" evidence="4">
    <location>
        <begin position="444"/>
        <end position="519"/>
    </location>
</feature>
<dbReference type="InterPro" id="IPR046851">
    <property type="entry name" value="NBCH_WD40"/>
</dbReference>
<feature type="region of interest" description="Disordered" evidence="4">
    <location>
        <begin position="2486"/>
        <end position="2522"/>
    </location>
</feature>
<dbReference type="PaxDb" id="3218-PP1S62_38V6.1"/>
<feature type="compositionally biased region" description="Polar residues" evidence="4">
    <location>
        <begin position="3341"/>
        <end position="3370"/>
    </location>
</feature>
<accession>A0A2K1K6S9</accession>
<feature type="region of interest" description="Disordered" evidence="4">
    <location>
        <begin position="2034"/>
        <end position="2053"/>
    </location>
</feature>
<dbReference type="CDD" id="cd01201">
    <property type="entry name" value="PH_BEACH"/>
    <property type="match status" value="1"/>
</dbReference>
<dbReference type="Gramene" id="Pp3c8_11180V3.1">
    <property type="protein sequence ID" value="Pp3c8_11180V3.1"/>
    <property type="gene ID" value="Pp3c8_11180"/>
</dbReference>
<evidence type="ECO:0000256" key="2">
    <source>
        <dbReference type="ARBA" id="ARBA00022737"/>
    </source>
</evidence>
<dbReference type="Gramene" id="Pp3c8_11180V3.2">
    <property type="protein sequence ID" value="Pp3c8_11180V3.2"/>
    <property type="gene ID" value="Pp3c8_11180"/>
</dbReference>
<feature type="region of interest" description="Disordered" evidence="4">
    <location>
        <begin position="2234"/>
        <end position="2253"/>
    </location>
</feature>
<evidence type="ECO:0000256" key="3">
    <source>
        <dbReference type="PROSITE-ProRule" id="PRU00221"/>
    </source>
</evidence>